<accession>A0A956NE14</accession>
<dbReference type="Proteomes" id="UP000739538">
    <property type="component" value="Unassembled WGS sequence"/>
</dbReference>
<dbReference type="Gene3D" id="1.10.3210.10">
    <property type="entry name" value="Hypothetical protein af1432"/>
    <property type="match status" value="1"/>
</dbReference>
<dbReference type="SUPFAM" id="SSF109604">
    <property type="entry name" value="HD-domain/PDEase-like"/>
    <property type="match status" value="1"/>
</dbReference>
<proteinExistence type="predicted"/>
<dbReference type="Pfam" id="PF13487">
    <property type="entry name" value="HD_5"/>
    <property type="match status" value="1"/>
</dbReference>
<dbReference type="InterPro" id="IPR052020">
    <property type="entry name" value="Cyclic_di-GMP/3'3'-cGAMP_PDE"/>
</dbReference>
<reference evidence="2" key="1">
    <citation type="submission" date="2020-04" db="EMBL/GenBank/DDBJ databases">
        <authorList>
            <person name="Zhang T."/>
        </authorList>
    </citation>
    <scope>NUCLEOTIDE SEQUENCE</scope>
    <source>
        <strain evidence="2">HKST-UBA02</strain>
    </source>
</reference>
<name>A0A956NE14_UNCEI</name>
<protein>
    <submittedName>
        <fullName evidence="2">HD domain-containing protein</fullName>
    </submittedName>
</protein>
<dbReference type="EMBL" id="JAGQHS010000094">
    <property type="protein sequence ID" value="MCA9757348.1"/>
    <property type="molecule type" value="Genomic_DNA"/>
</dbReference>
<evidence type="ECO:0000313" key="3">
    <source>
        <dbReference type="Proteomes" id="UP000739538"/>
    </source>
</evidence>
<dbReference type="InterPro" id="IPR037522">
    <property type="entry name" value="HD_GYP_dom"/>
</dbReference>
<dbReference type="PANTHER" id="PTHR45228:SF4">
    <property type="entry name" value="LIPOPROTEIN"/>
    <property type="match status" value="1"/>
</dbReference>
<dbReference type="InterPro" id="IPR003607">
    <property type="entry name" value="HD/PDEase_dom"/>
</dbReference>
<dbReference type="AlphaFoldDB" id="A0A956NE14"/>
<dbReference type="PANTHER" id="PTHR45228">
    <property type="entry name" value="CYCLIC DI-GMP PHOSPHODIESTERASE TM_0186-RELATED"/>
    <property type="match status" value="1"/>
</dbReference>
<dbReference type="PROSITE" id="PS51832">
    <property type="entry name" value="HD_GYP"/>
    <property type="match status" value="1"/>
</dbReference>
<dbReference type="CDD" id="cd00077">
    <property type="entry name" value="HDc"/>
    <property type="match status" value="1"/>
</dbReference>
<reference evidence="2" key="2">
    <citation type="journal article" date="2021" name="Microbiome">
        <title>Successional dynamics and alternative stable states in a saline activated sludge microbial community over 9 years.</title>
        <authorList>
            <person name="Wang Y."/>
            <person name="Ye J."/>
            <person name="Ju F."/>
            <person name="Liu L."/>
            <person name="Boyd J.A."/>
            <person name="Deng Y."/>
            <person name="Parks D.H."/>
            <person name="Jiang X."/>
            <person name="Yin X."/>
            <person name="Woodcroft B.J."/>
            <person name="Tyson G.W."/>
            <person name="Hugenholtz P."/>
            <person name="Polz M.F."/>
            <person name="Zhang T."/>
        </authorList>
    </citation>
    <scope>NUCLEOTIDE SEQUENCE</scope>
    <source>
        <strain evidence="2">HKST-UBA02</strain>
    </source>
</reference>
<organism evidence="2 3">
    <name type="scientific">Eiseniibacteriota bacterium</name>
    <dbReference type="NCBI Taxonomy" id="2212470"/>
    <lineage>
        <taxon>Bacteria</taxon>
        <taxon>Candidatus Eiseniibacteriota</taxon>
    </lineage>
</organism>
<evidence type="ECO:0000259" key="1">
    <source>
        <dbReference type="PROSITE" id="PS51832"/>
    </source>
</evidence>
<feature type="domain" description="HD-GYP" evidence="1">
    <location>
        <begin position="11"/>
        <end position="206"/>
    </location>
</feature>
<gene>
    <name evidence="2" type="ORF">KDA27_16210</name>
</gene>
<evidence type="ECO:0000313" key="2">
    <source>
        <dbReference type="EMBL" id="MCA9757348.1"/>
    </source>
</evidence>
<sequence>MRDPDHTLGLRDDATLRLVRMMSLAMDAGDPFTHGRSYRCSKYAHRIGRELEFDDNGLFDLEYAGLLQDLGKKAVLFGMLQKPGPLDEEERTRMATHTEISSQALGEIPSLGGVALVIRHLNERYDGSGRPDGLAGSAIPLASRILAVVSAFDAMTSDRPYRAGLSIEEAYAELRRESGHRFDPQLAEMLIGLHESRDLFADFDPEDIELFLNDGCPPGYEMKEKAA</sequence>
<comment type="caution">
    <text evidence="2">The sequence shown here is derived from an EMBL/GenBank/DDBJ whole genome shotgun (WGS) entry which is preliminary data.</text>
</comment>